<gene>
    <name evidence="2" type="ORF">N4264_19000</name>
</gene>
<dbReference type="Proteomes" id="UP001064632">
    <property type="component" value="Chromosome"/>
</dbReference>
<feature type="region of interest" description="Disordered" evidence="1">
    <location>
        <begin position="217"/>
        <end position="244"/>
    </location>
</feature>
<protein>
    <submittedName>
        <fullName evidence="2">Uncharacterized protein</fullName>
    </submittedName>
</protein>
<sequence length="244" mass="25853">MRAVAAPPARCPDNTRPADRYHGRLAHRKLTMARHRLAPALLTCLMATALLPLAAAAADLPLKNGDFELPAGEKGVPEWLTIVHAGPPSYVMSLTKDEPGAGKQSARIERTHVNAFGSLKQTVDVPDMVGKKVELAGLLKTQGVGDAGAVLSMTFLAGSRIISQHRTELRKGDSAWAPVKVVAEVPLGTNKISVAAMLIDGGSVWFDNITLRTVEGPAKPTARDKVRPNKPKAPAGHPPKTAVN</sequence>
<evidence type="ECO:0000256" key="1">
    <source>
        <dbReference type="SAM" id="MobiDB-lite"/>
    </source>
</evidence>
<name>A0ABY6BAD8_9GAMM</name>
<reference evidence="2" key="1">
    <citation type="submission" date="2022-09" db="EMBL/GenBank/DDBJ databases">
        <title>Tahibacter sp. nov., isolated from a fresh water.</title>
        <authorList>
            <person name="Baek J.H."/>
            <person name="Lee J.K."/>
            <person name="Kim J.M."/>
            <person name="Jeon C.O."/>
        </authorList>
    </citation>
    <scope>NUCLEOTIDE SEQUENCE</scope>
    <source>
        <strain evidence="2">W38</strain>
    </source>
</reference>
<accession>A0ABY6BAD8</accession>
<organism evidence="2 3">
    <name type="scientific">Tahibacter amnicola</name>
    <dbReference type="NCBI Taxonomy" id="2976241"/>
    <lineage>
        <taxon>Bacteria</taxon>
        <taxon>Pseudomonadati</taxon>
        <taxon>Pseudomonadota</taxon>
        <taxon>Gammaproteobacteria</taxon>
        <taxon>Lysobacterales</taxon>
        <taxon>Rhodanobacteraceae</taxon>
        <taxon>Tahibacter</taxon>
    </lineage>
</organism>
<evidence type="ECO:0000313" key="3">
    <source>
        <dbReference type="Proteomes" id="UP001064632"/>
    </source>
</evidence>
<proteinExistence type="predicted"/>
<evidence type="ECO:0000313" key="2">
    <source>
        <dbReference type="EMBL" id="UXI66824.1"/>
    </source>
</evidence>
<dbReference type="Gene3D" id="2.60.120.260">
    <property type="entry name" value="Galactose-binding domain-like"/>
    <property type="match status" value="1"/>
</dbReference>
<dbReference type="EMBL" id="CP104694">
    <property type="protein sequence ID" value="UXI66824.1"/>
    <property type="molecule type" value="Genomic_DNA"/>
</dbReference>
<keyword evidence="3" id="KW-1185">Reference proteome</keyword>
<dbReference type="RefSeq" id="WP_261693804.1">
    <property type="nucleotide sequence ID" value="NZ_CP104694.1"/>
</dbReference>